<dbReference type="PANTHER" id="PTHR30537:SF26">
    <property type="entry name" value="GLYCINE CLEAVAGE SYSTEM TRANSCRIPTIONAL ACTIVATOR"/>
    <property type="match status" value="1"/>
</dbReference>
<protein>
    <submittedName>
        <fullName evidence="6">LysR family transcriptional regulator</fullName>
    </submittedName>
</protein>
<gene>
    <name evidence="6" type="ORF">VSX58_01300</name>
</gene>
<comment type="caution">
    <text evidence="6">The sequence shown here is derived from an EMBL/GenBank/DDBJ whole genome shotgun (WGS) entry which is preliminary data.</text>
</comment>
<evidence type="ECO:0000259" key="5">
    <source>
        <dbReference type="PROSITE" id="PS50931"/>
    </source>
</evidence>
<comment type="similarity">
    <text evidence="1">Belongs to the LysR transcriptional regulatory family.</text>
</comment>
<dbReference type="PRINTS" id="PR00039">
    <property type="entry name" value="HTHLYSR"/>
</dbReference>
<organism evidence="6 7">
    <name type="scientific">Brenneria populi</name>
    <dbReference type="NCBI Taxonomy" id="1505588"/>
    <lineage>
        <taxon>Bacteria</taxon>
        <taxon>Pseudomonadati</taxon>
        <taxon>Pseudomonadota</taxon>
        <taxon>Gammaproteobacteria</taxon>
        <taxon>Enterobacterales</taxon>
        <taxon>Pectobacteriaceae</taxon>
        <taxon>Brenneria</taxon>
    </lineage>
</organism>
<dbReference type="Gene3D" id="1.10.10.10">
    <property type="entry name" value="Winged helix-like DNA-binding domain superfamily/Winged helix DNA-binding domain"/>
    <property type="match status" value="1"/>
</dbReference>
<dbReference type="Proteomes" id="UP001309705">
    <property type="component" value="Unassembled WGS sequence"/>
</dbReference>
<evidence type="ECO:0000313" key="7">
    <source>
        <dbReference type="Proteomes" id="UP001309705"/>
    </source>
</evidence>
<evidence type="ECO:0000313" key="6">
    <source>
        <dbReference type="EMBL" id="MEC5341247.1"/>
    </source>
</evidence>
<dbReference type="SUPFAM" id="SSF53850">
    <property type="entry name" value="Periplasmic binding protein-like II"/>
    <property type="match status" value="1"/>
</dbReference>
<keyword evidence="4" id="KW-0804">Transcription</keyword>
<dbReference type="InterPro" id="IPR036388">
    <property type="entry name" value="WH-like_DNA-bd_sf"/>
</dbReference>
<dbReference type="InterPro" id="IPR058163">
    <property type="entry name" value="LysR-type_TF_proteobact-type"/>
</dbReference>
<sequence length="304" mass="34820">MERLRMPPLYALKAFEAASRHLSFTQAANELSITQSAISKHIHTLESFFGRRLFKRMGPKVILTHEGECFAKEIQPIFTSLCVACKNFSSESDKLHIKAPITFSLRWLIAILNKFHSEKKHPRVKIDNNSINSNVVDFNIDSYDGAIQFGKGDFPGVSGATRLLDEWLIPVCSPDFLSKKDIKNTGVDLLYSIFQENNWFNWCEKAHREERVKIVNRYEFYTIESAISAAVQGFGIATVDINMVRREIENGTLVFPFNVVVRTGYAYYFVWPEKSANNRSISLLNDYIKKSLIEWQAEGVKYIG</sequence>
<keyword evidence="3" id="KW-0238">DNA-binding</keyword>
<evidence type="ECO:0000256" key="3">
    <source>
        <dbReference type="ARBA" id="ARBA00023125"/>
    </source>
</evidence>
<dbReference type="InterPro" id="IPR036390">
    <property type="entry name" value="WH_DNA-bd_sf"/>
</dbReference>
<dbReference type="Gene3D" id="3.40.190.10">
    <property type="entry name" value="Periplasmic binding protein-like II"/>
    <property type="match status" value="2"/>
</dbReference>
<name>A0ABU6JKP3_9GAMM</name>
<accession>A0ABU6JKP3</accession>
<dbReference type="SUPFAM" id="SSF46785">
    <property type="entry name" value="Winged helix' DNA-binding domain"/>
    <property type="match status" value="1"/>
</dbReference>
<dbReference type="InterPro" id="IPR000847">
    <property type="entry name" value="LysR_HTH_N"/>
</dbReference>
<feature type="domain" description="HTH lysR-type" evidence="5">
    <location>
        <begin position="7"/>
        <end position="64"/>
    </location>
</feature>
<evidence type="ECO:0000256" key="2">
    <source>
        <dbReference type="ARBA" id="ARBA00023015"/>
    </source>
</evidence>
<dbReference type="EMBL" id="JAYWTM010000001">
    <property type="protein sequence ID" value="MEC5341247.1"/>
    <property type="molecule type" value="Genomic_DNA"/>
</dbReference>
<evidence type="ECO:0000256" key="1">
    <source>
        <dbReference type="ARBA" id="ARBA00009437"/>
    </source>
</evidence>
<dbReference type="Pfam" id="PF03466">
    <property type="entry name" value="LysR_substrate"/>
    <property type="match status" value="1"/>
</dbReference>
<dbReference type="Pfam" id="PF00126">
    <property type="entry name" value="HTH_1"/>
    <property type="match status" value="1"/>
</dbReference>
<proteinExistence type="inferred from homology"/>
<keyword evidence="7" id="KW-1185">Reference proteome</keyword>
<keyword evidence="2" id="KW-0805">Transcription regulation</keyword>
<dbReference type="PROSITE" id="PS50931">
    <property type="entry name" value="HTH_LYSR"/>
    <property type="match status" value="1"/>
</dbReference>
<dbReference type="PANTHER" id="PTHR30537">
    <property type="entry name" value="HTH-TYPE TRANSCRIPTIONAL REGULATOR"/>
    <property type="match status" value="1"/>
</dbReference>
<reference evidence="6 7" key="1">
    <citation type="journal article" date="2017" name="Int. J. Syst. Evol. Microbiol.">
        <title>Brenneria populi subsp. brevivirga subsp. nov. isolated from symptomatic bark of Populus x euramericana canker, and description of Brenneria populi subsp. populi subsp. nov.</title>
        <authorList>
            <person name="Zheng M.H."/>
            <person name="Piao C.G."/>
            <person name="Xue H."/>
            <person name="Guo M.W."/>
            <person name="Li Y."/>
        </authorList>
    </citation>
    <scope>NUCLEOTIDE SEQUENCE [LARGE SCALE GENOMIC DNA]</scope>
    <source>
        <strain evidence="6 7">D9-5</strain>
    </source>
</reference>
<evidence type="ECO:0000256" key="4">
    <source>
        <dbReference type="ARBA" id="ARBA00023163"/>
    </source>
</evidence>
<dbReference type="InterPro" id="IPR005119">
    <property type="entry name" value="LysR_subst-bd"/>
</dbReference>
<dbReference type="RefSeq" id="WP_327616454.1">
    <property type="nucleotide sequence ID" value="NZ_JAYWTM010000001.1"/>
</dbReference>